<protein>
    <submittedName>
        <fullName evidence="2">Uncharacterized protein</fullName>
    </submittedName>
</protein>
<evidence type="ECO:0000313" key="2">
    <source>
        <dbReference type="EMBL" id="XDJ01523.1"/>
    </source>
</evidence>
<sequence length="37" mass="4391">MQENKNEVTRRQRSWCLSQRRKGRSRRGGTNPMITTA</sequence>
<proteinExistence type="predicted"/>
<dbReference type="EMBL" id="PP935706">
    <property type="protein sequence ID" value="XDJ01523.1"/>
    <property type="molecule type" value="Genomic_DNA"/>
</dbReference>
<name>A0AB39C517_9VIRU</name>
<feature type="compositionally biased region" description="Basic and acidic residues" evidence="1">
    <location>
        <begin position="1"/>
        <end position="10"/>
    </location>
</feature>
<feature type="region of interest" description="Disordered" evidence="1">
    <location>
        <begin position="1"/>
        <end position="37"/>
    </location>
</feature>
<evidence type="ECO:0000256" key="1">
    <source>
        <dbReference type="SAM" id="MobiDB-lite"/>
    </source>
</evidence>
<reference evidence="2" key="1">
    <citation type="submission" date="2024-06" db="EMBL/GenBank/DDBJ databases">
        <authorList>
            <person name="Mutai I.J."/>
            <person name="Gurusinghe A."/>
            <person name="Wang B."/>
            <person name="Clark M."/>
            <person name="Bhandare S.G."/>
        </authorList>
    </citation>
    <scope>NUCLEOTIDE SEQUENCE</scope>
</reference>
<organism evidence="2">
    <name type="scientific">Salmonella phage vB_SE130_2P</name>
    <dbReference type="NCBI Taxonomy" id="3236707"/>
    <lineage>
        <taxon>Viruses</taxon>
    </lineage>
</organism>
<accession>A0AB39C517</accession>